<keyword evidence="1" id="KW-1133">Transmembrane helix</keyword>
<organism evidence="2">
    <name type="scientific">viral metagenome</name>
    <dbReference type="NCBI Taxonomy" id="1070528"/>
    <lineage>
        <taxon>unclassified sequences</taxon>
        <taxon>metagenomes</taxon>
        <taxon>organismal metagenomes</taxon>
    </lineage>
</organism>
<feature type="transmembrane region" description="Helical" evidence="1">
    <location>
        <begin position="52"/>
        <end position="71"/>
    </location>
</feature>
<evidence type="ECO:0000313" key="2">
    <source>
        <dbReference type="EMBL" id="QHS95317.1"/>
    </source>
</evidence>
<proteinExistence type="predicted"/>
<dbReference type="EMBL" id="MN739247">
    <property type="protein sequence ID" value="QHS95317.1"/>
    <property type="molecule type" value="Genomic_DNA"/>
</dbReference>
<name>A0A6C0BSF1_9ZZZZ</name>
<keyword evidence="1" id="KW-0812">Transmembrane</keyword>
<sequence>MNISYCLIGFTLLFSSIYMSYLKKDNDMFIHFMSVLDEKQKEIYTQIIYERLMIYIAGMVIGIILGLYYLFNNRKDNYRLCKFLCIIYVVKLGFYYFYPKSPLMLYSLTSKEQVDSWANIYLEMKNRWKESLIVGLLGYLVLSFIV</sequence>
<reference evidence="2" key="1">
    <citation type="journal article" date="2020" name="Nature">
        <title>Giant virus diversity and host interactions through global metagenomics.</title>
        <authorList>
            <person name="Schulz F."/>
            <person name="Roux S."/>
            <person name="Paez-Espino D."/>
            <person name="Jungbluth S."/>
            <person name="Walsh D.A."/>
            <person name="Denef V.J."/>
            <person name="McMahon K.D."/>
            <person name="Konstantinidis K.T."/>
            <person name="Eloe-Fadrosh E.A."/>
            <person name="Kyrpides N.C."/>
            <person name="Woyke T."/>
        </authorList>
    </citation>
    <scope>NUCLEOTIDE SEQUENCE</scope>
    <source>
        <strain evidence="2">GVMAG-M-3300018428-35</strain>
    </source>
</reference>
<keyword evidence="1" id="KW-0472">Membrane</keyword>
<dbReference type="AlphaFoldDB" id="A0A6C0BSF1"/>
<accession>A0A6C0BSF1</accession>
<protein>
    <submittedName>
        <fullName evidence="2">Uncharacterized protein</fullName>
    </submittedName>
</protein>
<evidence type="ECO:0000256" key="1">
    <source>
        <dbReference type="SAM" id="Phobius"/>
    </source>
</evidence>
<feature type="transmembrane region" description="Helical" evidence="1">
    <location>
        <begin position="80"/>
        <end position="98"/>
    </location>
</feature>